<evidence type="ECO:0000313" key="4">
    <source>
        <dbReference type="Proteomes" id="UP001629113"/>
    </source>
</evidence>
<evidence type="ECO:0000256" key="1">
    <source>
        <dbReference type="SAM" id="MobiDB-lite"/>
    </source>
</evidence>
<feature type="region of interest" description="Disordered" evidence="1">
    <location>
        <begin position="557"/>
        <end position="584"/>
    </location>
</feature>
<dbReference type="PANTHER" id="PTHR35152:SF1">
    <property type="entry name" value="DOMAIN SIGNALLING PROTEIN, PUTATIVE (AFU_ORTHOLOGUE AFUA_5G11310)-RELATED"/>
    <property type="match status" value="1"/>
</dbReference>
<name>A0ABR4PWJ1_9HELO</name>
<feature type="transmembrane region" description="Helical" evidence="2">
    <location>
        <begin position="6"/>
        <end position="23"/>
    </location>
</feature>
<feature type="transmembrane region" description="Helical" evidence="2">
    <location>
        <begin position="35"/>
        <end position="55"/>
    </location>
</feature>
<dbReference type="EMBL" id="JBFCZG010000001">
    <property type="protein sequence ID" value="KAL3427705.1"/>
    <property type="molecule type" value="Genomic_DNA"/>
</dbReference>
<organism evidence="3 4">
    <name type="scientific">Phlyctema vagabunda</name>
    <dbReference type="NCBI Taxonomy" id="108571"/>
    <lineage>
        <taxon>Eukaryota</taxon>
        <taxon>Fungi</taxon>
        <taxon>Dikarya</taxon>
        <taxon>Ascomycota</taxon>
        <taxon>Pezizomycotina</taxon>
        <taxon>Leotiomycetes</taxon>
        <taxon>Helotiales</taxon>
        <taxon>Dermateaceae</taxon>
        <taxon>Phlyctema</taxon>
    </lineage>
</organism>
<sequence>MVIGAGAIAVLASVGALTVFFIWRSSWETSWWKRAICAIILAGAVSGMHWLASVGTQYRLRMAKESLVNNISRDATVIVVIVLSVGACILLFTMTFLAQRRRSLSANRAQQVVLAAAVFDNEGRLLVSPEGLLPNRKITNSFIERSFDDIFGISHPVFLWIFRTTRNWGGVANLLPGMRNHIHRAGLKGARPGTKTEVNLATDQGAPIEDYSLVFRELFCVAAADLAEDLNMPIENVGVLFDEIISTGQKASSKMKHKRETPESSVDIERNGLPLPVFGRGQLLFLVSRVNRREAEHLQAAGYRFANAQNVLPILARSMQVGSYELSRHLQHMREYSKESHILEPGVHLACFAIRASVRGGFDVLVRKEARNQLPTMPLPFEGLESWQVDYLRNFDSHSVSAITKALVKTSKSTSCSAREQLFAAQFLSTLINFKEAFDDHMFNEALLVAKPVQAPCRGQTEESQPGNATLITFRLMAPIHSQAPGNALEFIPLDFFRVQQYIYRNSPDHAVFARKTYREFAPVINVHGRSSTSMEVKSSPLSNMFLGRNKRIFQRSKYPRSTPIQTPSPAHLRAQHSPSRVESHPSRFRRFWASRSSASEFNEKLSSDTSSERGLVELTASHPLAFGGIMVSQEVSVDVKGNNEMDLELMELPSGGAGAAAIGVVITQVLKENSEGETFVDELFGICVQGR</sequence>
<evidence type="ECO:0000313" key="3">
    <source>
        <dbReference type="EMBL" id="KAL3427705.1"/>
    </source>
</evidence>
<keyword evidence="2" id="KW-1133">Transmembrane helix</keyword>
<keyword evidence="2" id="KW-0472">Membrane</keyword>
<protein>
    <submittedName>
        <fullName evidence="3">Signaling protein YkoW</fullName>
    </submittedName>
</protein>
<dbReference type="PANTHER" id="PTHR35152">
    <property type="entry name" value="DOMAIN SIGNALLING PROTEIN, PUTATIVE (AFU_ORTHOLOGUE AFUA_5G11310)-RELATED"/>
    <property type="match status" value="1"/>
</dbReference>
<gene>
    <name evidence="3" type="ORF">PVAG01_01214</name>
</gene>
<proteinExistence type="predicted"/>
<keyword evidence="2" id="KW-0812">Transmembrane</keyword>
<feature type="transmembrane region" description="Helical" evidence="2">
    <location>
        <begin position="75"/>
        <end position="98"/>
    </location>
</feature>
<keyword evidence="4" id="KW-1185">Reference proteome</keyword>
<comment type="caution">
    <text evidence="3">The sequence shown here is derived from an EMBL/GenBank/DDBJ whole genome shotgun (WGS) entry which is preliminary data.</text>
</comment>
<evidence type="ECO:0000256" key="2">
    <source>
        <dbReference type="SAM" id="Phobius"/>
    </source>
</evidence>
<dbReference type="Proteomes" id="UP001629113">
    <property type="component" value="Unassembled WGS sequence"/>
</dbReference>
<reference evidence="3 4" key="1">
    <citation type="submission" date="2024-06" db="EMBL/GenBank/DDBJ databases">
        <title>Complete genome of Phlyctema vagabunda strain 19-DSS-EL-015.</title>
        <authorList>
            <person name="Fiorenzani C."/>
        </authorList>
    </citation>
    <scope>NUCLEOTIDE SEQUENCE [LARGE SCALE GENOMIC DNA]</scope>
    <source>
        <strain evidence="3 4">19-DSS-EL-015</strain>
    </source>
</reference>
<accession>A0ABR4PWJ1</accession>